<keyword evidence="1" id="KW-0732">Signal</keyword>
<organism evidence="3 4">
    <name type="scientific">Aedes albopictus</name>
    <name type="common">Asian tiger mosquito</name>
    <name type="synonym">Stegomyia albopicta</name>
    <dbReference type="NCBI Taxonomy" id="7160"/>
    <lineage>
        <taxon>Eukaryota</taxon>
        <taxon>Metazoa</taxon>
        <taxon>Ecdysozoa</taxon>
        <taxon>Arthropoda</taxon>
        <taxon>Hexapoda</taxon>
        <taxon>Insecta</taxon>
        <taxon>Pterygota</taxon>
        <taxon>Neoptera</taxon>
        <taxon>Endopterygota</taxon>
        <taxon>Diptera</taxon>
        <taxon>Nematocera</taxon>
        <taxon>Culicoidea</taxon>
        <taxon>Culicidae</taxon>
        <taxon>Culicinae</taxon>
        <taxon>Aedini</taxon>
        <taxon>Aedes</taxon>
        <taxon>Stegomyia</taxon>
    </lineage>
</organism>
<name>A0ABM1ZAZ0_AEDAL</name>
<dbReference type="PANTHER" id="PTHR21261">
    <property type="entry name" value="BEAT PROTEIN"/>
    <property type="match status" value="1"/>
</dbReference>
<dbReference type="PROSITE" id="PS50835">
    <property type="entry name" value="IG_LIKE"/>
    <property type="match status" value="1"/>
</dbReference>
<dbReference type="PANTHER" id="PTHR21261:SF5">
    <property type="entry name" value="BEATEN PATH VA, ISOFORM A-RELATED"/>
    <property type="match status" value="1"/>
</dbReference>
<dbReference type="SUPFAM" id="SSF48726">
    <property type="entry name" value="Immunoglobulin"/>
    <property type="match status" value="1"/>
</dbReference>
<protein>
    <recommendedName>
        <fullName evidence="2">Ig-like domain-containing protein</fullName>
    </recommendedName>
</protein>
<feature type="domain" description="Ig-like" evidence="2">
    <location>
        <begin position="32"/>
        <end position="147"/>
    </location>
</feature>
<reference evidence="3" key="2">
    <citation type="submission" date="2025-05" db="UniProtKB">
        <authorList>
            <consortium name="EnsemblMetazoa"/>
        </authorList>
    </citation>
    <scope>IDENTIFICATION</scope>
    <source>
        <strain evidence="3">Foshan</strain>
    </source>
</reference>
<dbReference type="Proteomes" id="UP000069940">
    <property type="component" value="Unassembled WGS sequence"/>
</dbReference>
<dbReference type="GeneID" id="109427463"/>
<dbReference type="InterPro" id="IPR036179">
    <property type="entry name" value="Ig-like_dom_sf"/>
</dbReference>
<feature type="chain" id="PRO_5046457364" description="Ig-like domain-containing protein" evidence="1">
    <location>
        <begin position="27"/>
        <end position="321"/>
    </location>
</feature>
<accession>A0ABM1ZAZ0</accession>
<sequence length="321" mass="36057">MLQNGGGMIQRWFDAWVLLLWIVALAVQECWPVGAIQLTDINVPEIVDLRATVTLACSYDLQNQKLHSVKWYKGNREFFRYAPAIIPPLRTFPVEGVQLASDGHQCNAFVCRIRLTRLERHSGGEYRCEISGDAPQFELANSSRNMTVEVLPQHDPIISGLGATYHPGETLEANCTSDLSSLGTRLHFFVNDKPVPIEYLQPPHETTLDNDSYLLRYRTLEMHLPVDRLFPKGVDHAKLNIKCIAAIDSVRTTAGRETATTVTVQSHHWWIVMGGSIHSGGHRSRVLPWSQIAPLLSLLIITSLLNLAPILTPISRLLSWR</sequence>
<dbReference type="Gene3D" id="2.60.40.10">
    <property type="entry name" value="Immunoglobulins"/>
    <property type="match status" value="1"/>
</dbReference>
<evidence type="ECO:0000313" key="4">
    <source>
        <dbReference type="Proteomes" id="UP000069940"/>
    </source>
</evidence>
<proteinExistence type="predicted"/>
<keyword evidence="4" id="KW-1185">Reference proteome</keyword>
<evidence type="ECO:0000259" key="2">
    <source>
        <dbReference type="PROSITE" id="PS50835"/>
    </source>
</evidence>
<reference evidence="4" key="1">
    <citation type="journal article" date="2015" name="Proc. Natl. Acad. Sci. U.S.A.">
        <title>Genome sequence of the Asian Tiger mosquito, Aedes albopictus, reveals insights into its biology, genetics, and evolution.</title>
        <authorList>
            <person name="Chen X.G."/>
            <person name="Jiang X."/>
            <person name="Gu J."/>
            <person name="Xu M."/>
            <person name="Wu Y."/>
            <person name="Deng Y."/>
            <person name="Zhang C."/>
            <person name="Bonizzoni M."/>
            <person name="Dermauw W."/>
            <person name="Vontas J."/>
            <person name="Armbruster P."/>
            <person name="Huang X."/>
            <person name="Yang Y."/>
            <person name="Zhang H."/>
            <person name="He W."/>
            <person name="Peng H."/>
            <person name="Liu Y."/>
            <person name="Wu K."/>
            <person name="Chen J."/>
            <person name="Lirakis M."/>
            <person name="Topalis P."/>
            <person name="Van Leeuwen T."/>
            <person name="Hall A.B."/>
            <person name="Jiang X."/>
            <person name="Thorpe C."/>
            <person name="Mueller R.L."/>
            <person name="Sun C."/>
            <person name="Waterhouse R.M."/>
            <person name="Yan G."/>
            <person name="Tu Z.J."/>
            <person name="Fang X."/>
            <person name="James A.A."/>
        </authorList>
    </citation>
    <scope>NUCLEOTIDE SEQUENCE [LARGE SCALE GENOMIC DNA]</scope>
    <source>
        <strain evidence="4">Foshan</strain>
    </source>
</reference>
<evidence type="ECO:0000256" key="1">
    <source>
        <dbReference type="SAM" id="SignalP"/>
    </source>
</evidence>
<dbReference type="RefSeq" id="XP_062701595.1">
    <property type="nucleotide sequence ID" value="XM_062845611.1"/>
</dbReference>
<dbReference type="InterPro" id="IPR013783">
    <property type="entry name" value="Ig-like_fold"/>
</dbReference>
<dbReference type="InterPro" id="IPR007110">
    <property type="entry name" value="Ig-like_dom"/>
</dbReference>
<dbReference type="EnsemblMetazoa" id="AALFPA23_016738.R24430">
    <property type="protein sequence ID" value="AALFPA23_016738.P24430"/>
    <property type="gene ID" value="AALFPA23_016738"/>
</dbReference>
<evidence type="ECO:0000313" key="3">
    <source>
        <dbReference type="EnsemblMetazoa" id="AALFPA23_016738.P24430"/>
    </source>
</evidence>
<feature type="signal peptide" evidence="1">
    <location>
        <begin position="1"/>
        <end position="26"/>
    </location>
</feature>